<dbReference type="GO" id="GO:0004674">
    <property type="term" value="F:protein serine/threonine kinase activity"/>
    <property type="evidence" value="ECO:0007669"/>
    <property type="project" value="UniProtKB-KW"/>
</dbReference>
<protein>
    <submittedName>
        <fullName evidence="3">Anti-sigma F factor</fullName>
    </submittedName>
</protein>
<evidence type="ECO:0000313" key="4">
    <source>
        <dbReference type="Proteomes" id="UP000317648"/>
    </source>
</evidence>
<dbReference type="EMBL" id="CP036433">
    <property type="protein sequence ID" value="QDU97848.1"/>
    <property type="molecule type" value="Genomic_DNA"/>
</dbReference>
<evidence type="ECO:0000256" key="1">
    <source>
        <dbReference type="ARBA" id="ARBA00022527"/>
    </source>
</evidence>
<proteinExistence type="predicted"/>
<dbReference type="InterPro" id="IPR036890">
    <property type="entry name" value="HATPase_C_sf"/>
</dbReference>
<keyword evidence="4" id="KW-1185">Reference proteome</keyword>
<dbReference type="OrthoDB" id="9770645at2"/>
<dbReference type="InterPro" id="IPR003594">
    <property type="entry name" value="HATPase_dom"/>
</dbReference>
<organism evidence="3 4">
    <name type="scientific">Lignipirellula cremea</name>
    <dbReference type="NCBI Taxonomy" id="2528010"/>
    <lineage>
        <taxon>Bacteria</taxon>
        <taxon>Pseudomonadati</taxon>
        <taxon>Planctomycetota</taxon>
        <taxon>Planctomycetia</taxon>
        <taxon>Pirellulales</taxon>
        <taxon>Pirellulaceae</taxon>
        <taxon>Lignipirellula</taxon>
    </lineage>
</organism>
<keyword evidence="1" id="KW-0808">Transferase</keyword>
<dbReference type="AlphaFoldDB" id="A0A518E183"/>
<dbReference type="RefSeq" id="WP_145056599.1">
    <property type="nucleotide sequence ID" value="NZ_CP036433.1"/>
</dbReference>
<dbReference type="Pfam" id="PF13581">
    <property type="entry name" value="HATPase_c_2"/>
    <property type="match status" value="1"/>
</dbReference>
<dbReference type="Proteomes" id="UP000317648">
    <property type="component" value="Chromosome"/>
</dbReference>
<name>A0A518E183_9BACT</name>
<dbReference type="CDD" id="cd16936">
    <property type="entry name" value="HATPase_RsbW-like"/>
    <property type="match status" value="1"/>
</dbReference>
<dbReference type="KEGG" id="lcre:Pla8534_57050"/>
<sequence>MILHSTPLSAYLKSTELVFELENDPALIQPLINQIQQQTGQMVDCRDDRWQMQFQVALEEAVTNAMLHGNLEISSSVREEMDGSVVELMKHRNSVTPFCDRRLTVRVNIAPDRVLVEIQDQGPGFDVSSLPNPTEDDFLERAHGRGVMLMRAFMDEVNFNACGNQVTLIKRP</sequence>
<feature type="domain" description="Histidine kinase/HSP90-like ATPase" evidence="2">
    <location>
        <begin position="23"/>
        <end position="170"/>
    </location>
</feature>
<keyword evidence="1" id="KW-0418">Kinase</keyword>
<keyword evidence="1" id="KW-0723">Serine/threonine-protein kinase</keyword>
<accession>A0A518E183</accession>
<reference evidence="3 4" key="1">
    <citation type="submission" date="2019-02" db="EMBL/GenBank/DDBJ databases">
        <title>Deep-cultivation of Planctomycetes and their phenomic and genomic characterization uncovers novel biology.</title>
        <authorList>
            <person name="Wiegand S."/>
            <person name="Jogler M."/>
            <person name="Boedeker C."/>
            <person name="Pinto D."/>
            <person name="Vollmers J."/>
            <person name="Rivas-Marin E."/>
            <person name="Kohn T."/>
            <person name="Peeters S.H."/>
            <person name="Heuer A."/>
            <person name="Rast P."/>
            <person name="Oberbeckmann S."/>
            <person name="Bunk B."/>
            <person name="Jeske O."/>
            <person name="Meyerdierks A."/>
            <person name="Storesund J.E."/>
            <person name="Kallscheuer N."/>
            <person name="Luecker S."/>
            <person name="Lage O.M."/>
            <person name="Pohl T."/>
            <person name="Merkel B.J."/>
            <person name="Hornburger P."/>
            <person name="Mueller R.-W."/>
            <person name="Bruemmer F."/>
            <person name="Labrenz M."/>
            <person name="Spormann A.M."/>
            <person name="Op den Camp H."/>
            <person name="Overmann J."/>
            <person name="Amann R."/>
            <person name="Jetten M.S.M."/>
            <person name="Mascher T."/>
            <person name="Medema M.H."/>
            <person name="Devos D.P."/>
            <person name="Kaster A.-K."/>
            <person name="Ovreas L."/>
            <person name="Rohde M."/>
            <person name="Galperin M.Y."/>
            <person name="Jogler C."/>
        </authorList>
    </citation>
    <scope>NUCLEOTIDE SEQUENCE [LARGE SCALE GENOMIC DNA]</scope>
    <source>
        <strain evidence="3 4">Pla85_3_4</strain>
    </source>
</reference>
<dbReference type="Gene3D" id="3.30.565.10">
    <property type="entry name" value="Histidine kinase-like ATPase, C-terminal domain"/>
    <property type="match status" value="1"/>
</dbReference>
<dbReference type="InterPro" id="IPR050267">
    <property type="entry name" value="Anti-sigma-factor_SerPK"/>
</dbReference>
<dbReference type="PANTHER" id="PTHR35526">
    <property type="entry name" value="ANTI-SIGMA-F FACTOR RSBW-RELATED"/>
    <property type="match status" value="1"/>
</dbReference>
<dbReference type="SUPFAM" id="SSF55874">
    <property type="entry name" value="ATPase domain of HSP90 chaperone/DNA topoisomerase II/histidine kinase"/>
    <property type="match status" value="1"/>
</dbReference>
<evidence type="ECO:0000313" key="3">
    <source>
        <dbReference type="EMBL" id="QDU97848.1"/>
    </source>
</evidence>
<dbReference type="PANTHER" id="PTHR35526:SF3">
    <property type="entry name" value="ANTI-SIGMA-F FACTOR RSBW"/>
    <property type="match status" value="1"/>
</dbReference>
<evidence type="ECO:0000259" key="2">
    <source>
        <dbReference type="Pfam" id="PF13581"/>
    </source>
</evidence>
<gene>
    <name evidence="3" type="ORF">Pla8534_57050</name>
</gene>